<dbReference type="InterPro" id="IPR013216">
    <property type="entry name" value="Methyltransf_11"/>
</dbReference>
<proteinExistence type="predicted"/>
<evidence type="ECO:0000313" key="3">
    <source>
        <dbReference type="Proteomes" id="UP000182508"/>
    </source>
</evidence>
<name>A0A1G6C484_9STRE</name>
<reference evidence="2 3" key="1">
    <citation type="submission" date="2016-10" db="EMBL/GenBank/DDBJ databases">
        <authorList>
            <person name="de Groot N.N."/>
        </authorList>
    </citation>
    <scope>NUCLEOTIDE SEQUENCE [LARGE SCALE GENOMIC DNA]</scope>
    <source>
        <strain evidence="2 3">A-4</strain>
    </source>
</reference>
<dbReference type="InterPro" id="IPR029063">
    <property type="entry name" value="SAM-dependent_MTases_sf"/>
</dbReference>
<dbReference type="PANTHER" id="PTHR43591">
    <property type="entry name" value="METHYLTRANSFERASE"/>
    <property type="match status" value="1"/>
</dbReference>
<dbReference type="RefSeq" id="WP_074486150.1">
    <property type="nucleotide sequence ID" value="NZ_FMXP01000017.1"/>
</dbReference>
<sequence length="256" mass="29599">MSQCNRLKEQYKTSENLDIRIAIHQRYSTNKQGFNNWIFSQYDLSKSSRILDLGCGNSIIWKDNWEQVPAECQLVLTDFSKGMLEASQHNLGLKPNLSFLEADIQKLPFEDNSFDIITANMVLFHLPDLRKGLKEIKRVLKPNGVFYTATFGEHGISQTLGDWLKDIGKANDSPDIFTLQNGGAKLENYFNKVERLDYQDSLEVTRLEDLIDYLYSLPEVFELEEDKRELVFQTLSRHTKDGVLTIPKEYGVFICR</sequence>
<evidence type="ECO:0000313" key="2">
    <source>
        <dbReference type="EMBL" id="SDB27608.1"/>
    </source>
</evidence>
<dbReference type="AlphaFoldDB" id="A0A1G6C484"/>
<protein>
    <submittedName>
        <fullName evidence="2">Methyltransferase domain-containing protein</fullName>
    </submittedName>
</protein>
<dbReference type="SUPFAM" id="SSF53335">
    <property type="entry name" value="S-adenosyl-L-methionine-dependent methyltransferases"/>
    <property type="match status" value="1"/>
</dbReference>
<dbReference type="GO" id="GO:0032259">
    <property type="term" value="P:methylation"/>
    <property type="evidence" value="ECO:0007669"/>
    <property type="project" value="UniProtKB-KW"/>
</dbReference>
<accession>A0A1G6C484</accession>
<dbReference type="Proteomes" id="UP000182508">
    <property type="component" value="Unassembled WGS sequence"/>
</dbReference>
<dbReference type="EMBL" id="FMXP01000017">
    <property type="protein sequence ID" value="SDB27608.1"/>
    <property type="molecule type" value="Genomic_DNA"/>
</dbReference>
<dbReference type="STRING" id="439219.SAMN02910293_01389"/>
<keyword evidence="3" id="KW-1185">Reference proteome</keyword>
<feature type="domain" description="Methyltransferase type 11" evidence="1">
    <location>
        <begin position="51"/>
        <end position="147"/>
    </location>
</feature>
<evidence type="ECO:0000259" key="1">
    <source>
        <dbReference type="Pfam" id="PF08241"/>
    </source>
</evidence>
<dbReference type="CDD" id="cd02440">
    <property type="entry name" value="AdoMet_MTases"/>
    <property type="match status" value="1"/>
</dbReference>
<dbReference type="Gene3D" id="3.40.50.150">
    <property type="entry name" value="Vaccinia Virus protein VP39"/>
    <property type="match status" value="1"/>
</dbReference>
<organism evidence="2 3">
    <name type="scientific">Streptococcus henryi</name>
    <dbReference type="NCBI Taxonomy" id="439219"/>
    <lineage>
        <taxon>Bacteria</taxon>
        <taxon>Bacillati</taxon>
        <taxon>Bacillota</taxon>
        <taxon>Bacilli</taxon>
        <taxon>Lactobacillales</taxon>
        <taxon>Streptococcaceae</taxon>
        <taxon>Streptococcus</taxon>
    </lineage>
</organism>
<dbReference type="GO" id="GO:0008757">
    <property type="term" value="F:S-adenosylmethionine-dependent methyltransferase activity"/>
    <property type="evidence" value="ECO:0007669"/>
    <property type="project" value="InterPro"/>
</dbReference>
<gene>
    <name evidence="2" type="ORF">SAMN02910293_01389</name>
</gene>
<keyword evidence="2" id="KW-0489">Methyltransferase</keyword>
<dbReference type="Pfam" id="PF08241">
    <property type="entry name" value="Methyltransf_11"/>
    <property type="match status" value="1"/>
</dbReference>
<keyword evidence="2" id="KW-0808">Transferase</keyword>
<dbReference type="eggNOG" id="COG2226">
    <property type="taxonomic scope" value="Bacteria"/>
</dbReference>